<dbReference type="Proteomes" id="UP000054217">
    <property type="component" value="Unassembled WGS sequence"/>
</dbReference>
<dbReference type="InParanoid" id="A0A0C3NZ80"/>
<name>A0A0C3NZ80_PISTI</name>
<proteinExistence type="predicted"/>
<reference evidence="2" key="2">
    <citation type="submission" date="2015-01" db="EMBL/GenBank/DDBJ databases">
        <title>Evolutionary Origins and Diversification of the Mycorrhizal Mutualists.</title>
        <authorList>
            <consortium name="DOE Joint Genome Institute"/>
            <consortium name="Mycorrhizal Genomics Consortium"/>
            <person name="Kohler A."/>
            <person name="Kuo A."/>
            <person name="Nagy L.G."/>
            <person name="Floudas D."/>
            <person name="Copeland A."/>
            <person name="Barry K.W."/>
            <person name="Cichocki N."/>
            <person name="Veneault-Fourrey C."/>
            <person name="LaButti K."/>
            <person name="Lindquist E.A."/>
            <person name="Lipzen A."/>
            <person name="Lundell T."/>
            <person name="Morin E."/>
            <person name="Murat C."/>
            <person name="Riley R."/>
            <person name="Ohm R."/>
            <person name="Sun H."/>
            <person name="Tunlid A."/>
            <person name="Henrissat B."/>
            <person name="Grigoriev I.V."/>
            <person name="Hibbett D.S."/>
            <person name="Martin F."/>
        </authorList>
    </citation>
    <scope>NUCLEOTIDE SEQUENCE [LARGE SCALE GENOMIC DNA]</scope>
    <source>
        <strain evidence="2">Marx 270</strain>
    </source>
</reference>
<dbReference type="AlphaFoldDB" id="A0A0C3NZ80"/>
<sequence length="82" mass="9224">MSISVQVVALQATLIRYSDTVLERWGSFMNHSFLVSELKISSDKGCQHEAAQTLQMHMPRFGGYRRVVTGARPTAGWVIVDR</sequence>
<organism evidence="1 2">
    <name type="scientific">Pisolithus tinctorius Marx 270</name>
    <dbReference type="NCBI Taxonomy" id="870435"/>
    <lineage>
        <taxon>Eukaryota</taxon>
        <taxon>Fungi</taxon>
        <taxon>Dikarya</taxon>
        <taxon>Basidiomycota</taxon>
        <taxon>Agaricomycotina</taxon>
        <taxon>Agaricomycetes</taxon>
        <taxon>Agaricomycetidae</taxon>
        <taxon>Boletales</taxon>
        <taxon>Sclerodermatineae</taxon>
        <taxon>Pisolithaceae</taxon>
        <taxon>Pisolithus</taxon>
    </lineage>
</organism>
<reference evidence="1 2" key="1">
    <citation type="submission" date="2014-04" db="EMBL/GenBank/DDBJ databases">
        <authorList>
            <consortium name="DOE Joint Genome Institute"/>
            <person name="Kuo A."/>
            <person name="Kohler A."/>
            <person name="Costa M.D."/>
            <person name="Nagy L.G."/>
            <person name="Floudas D."/>
            <person name="Copeland A."/>
            <person name="Barry K.W."/>
            <person name="Cichocki N."/>
            <person name="Veneault-Fourrey C."/>
            <person name="LaButti K."/>
            <person name="Lindquist E.A."/>
            <person name="Lipzen A."/>
            <person name="Lundell T."/>
            <person name="Morin E."/>
            <person name="Murat C."/>
            <person name="Sun H."/>
            <person name="Tunlid A."/>
            <person name="Henrissat B."/>
            <person name="Grigoriev I.V."/>
            <person name="Hibbett D.S."/>
            <person name="Martin F."/>
            <person name="Nordberg H.P."/>
            <person name="Cantor M.N."/>
            <person name="Hua S.X."/>
        </authorList>
    </citation>
    <scope>NUCLEOTIDE SEQUENCE [LARGE SCALE GENOMIC DNA]</scope>
    <source>
        <strain evidence="1 2">Marx 270</strain>
    </source>
</reference>
<gene>
    <name evidence="1" type="ORF">M404DRAFT_1003851</name>
</gene>
<dbReference type="OrthoDB" id="2703435at2759"/>
<dbReference type="HOGENOM" id="CLU_2596670_0_0_1"/>
<evidence type="ECO:0000313" key="2">
    <source>
        <dbReference type="Proteomes" id="UP000054217"/>
    </source>
</evidence>
<accession>A0A0C3NZ80</accession>
<evidence type="ECO:0000313" key="1">
    <source>
        <dbReference type="EMBL" id="KIO00399.1"/>
    </source>
</evidence>
<protein>
    <submittedName>
        <fullName evidence="1">Uncharacterized protein</fullName>
    </submittedName>
</protein>
<keyword evidence="2" id="KW-1185">Reference proteome</keyword>
<dbReference type="EMBL" id="KN831996">
    <property type="protein sequence ID" value="KIO00399.1"/>
    <property type="molecule type" value="Genomic_DNA"/>
</dbReference>